<dbReference type="Proteomes" id="UP000317685">
    <property type="component" value="Unassembled WGS sequence"/>
</dbReference>
<keyword evidence="4" id="KW-0472">Membrane</keyword>
<evidence type="ECO:0000256" key="1">
    <source>
        <dbReference type="ARBA" id="ARBA00004167"/>
    </source>
</evidence>
<sequence length="354" mass="37857">MYRALTNGPLGLPIKIIGYRNACPDPVRHSMDETTHNRHSHRHTAIGVTMELNEQAELDTSQAKDLGRGGGGGGGIGIPIPGGGGRGGIIGIVVAVLIALLGGGFGLNAMTNGDEGGQAGDDLDQVCSTANPDRLQDERCRNLLYVNSIQGYWQKAYPELGNGKYEPTITNFFQEAVNTGCGQADSGVGPFYCPADQKVYIDLSFYDELATRFGAKGEFAQPYVLAHEYGHHVQNLLGTNAKAGQGDQSGPKSASVRLELQADCYAGAWAKHASESKDRTGEKPLFKSITEADVSQAIDAAEAIGDDSIQERSGGRVNPDQFTHGTSEQRKRWFSQGYDQGDPKTCDTFGTDQL</sequence>
<evidence type="ECO:0000313" key="6">
    <source>
        <dbReference type="EMBL" id="TWG16892.1"/>
    </source>
</evidence>
<comment type="subcellular location">
    <subcellularLocation>
        <location evidence="1">Membrane</location>
        <topology evidence="1">Single-pass membrane protein</topology>
    </subcellularLocation>
</comment>
<protein>
    <recommendedName>
        <fullName evidence="8">Neutral zinc metallopeptidase</fullName>
    </recommendedName>
</protein>
<dbReference type="PANTHER" id="PTHR30168:SF0">
    <property type="entry name" value="INNER MEMBRANE PROTEIN"/>
    <property type="match status" value="1"/>
</dbReference>
<dbReference type="InterPro" id="IPR007343">
    <property type="entry name" value="Uncharacterised_pept_Zn_put"/>
</dbReference>
<comment type="caution">
    <text evidence="6">The sequence shown here is derived from an EMBL/GenBank/DDBJ whole genome shotgun (WGS) entry which is preliminary data.</text>
</comment>
<keyword evidence="7" id="KW-1185">Reference proteome</keyword>
<keyword evidence="2" id="KW-0812">Transmembrane</keyword>
<dbReference type="Pfam" id="PF04228">
    <property type="entry name" value="Zn_peptidase"/>
    <property type="match status" value="1"/>
</dbReference>
<evidence type="ECO:0000313" key="7">
    <source>
        <dbReference type="Proteomes" id="UP000317685"/>
    </source>
</evidence>
<feature type="region of interest" description="Disordered" evidence="5">
    <location>
        <begin position="305"/>
        <end position="354"/>
    </location>
</feature>
<evidence type="ECO:0000256" key="4">
    <source>
        <dbReference type="ARBA" id="ARBA00023136"/>
    </source>
</evidence>
<accession>A0A561VZ69</accession>
<organism evidence="6 7">
    <name type="scientific">Micromonospora taraxaci</name>
    <dbReference type="NCBI Taxonomy" id="1316803"/>
    <lineage>
        <taxon>Bacteria</taxon>
        <taxon>Bacillati</taxon>
        <taxon>Actinomycetota</taxon>
        <taxon>Actinomycetes</taxon>
        <taxon>Micromonosporales</taxon>
        <taxon>Micromonosporaceae</taxon>
        <taxon>Micromonospora</taxon>
    </lineage>
</organism>
<gene>
    <name evidence="6" type="ORF">FHU34_112232</name>
</gene>
<dbReference type="EMBL" id="VIWZ01000001">
    <property type="protein sequence ID" value="TWG16892.1"/>
    <property type="molecule type" value="Genomic_DNA"/>
</dbReference>
<evidence type="ECO:0000256" key="3">
    <source>
        <dbReference type="ARBA" id="ARBA00022989"/>
    </source>
</evidence>
<dbReference type="PANTHER" id="PTHR30168">
    <property type="entry name" value="PUTATIVE MEMBRANE PROTEIN YPFJ"/>
    <property type="match status" value="1"/>
</dbReference>
<evidence type="ECO:0000256" key="5">
    <source>
        <dbReference type="SAM" id="MobiDB-lite"/>
    </source>
</evidence>
<proteinExistence type="predicted"/>
<evidence type="ECO:0000256" key="2">
    <source>
        <dbReference type="ARBA" id="ARBA00022692"/>
    </source>
</evidence>
<dbReference type="AlphaFoldDB" id="A0A561VZ69"/>
<keyword evidence="3" id="KW-1133">Transmembrane helix</keyword>
<evidence type="ECO:0008006" key="8">
    <source>
        <dbReference type="Google" id="ProtNLM"/>
    </source>
</evidence>
<reference evidence="6 7" key="1">
    <citation type="submission" date="2019-06" db="EMBL/GenBank/DDBJ databases">
        <title>Sequencing the genomes of 1000 actinobacteria strains.</title>
        <authorList>
            <person name="Klenk H.-P."/>
        </authorList>
    </citation>
    <scope>NUCLEOTIDE SEQUENCE [LARGE SCALE GENOMIC DNA]</scope>
    <source>
        <strain evidence="6 7">DSM 45885</strain>
    </source>
</reference>
<dbReference type="GO" id="GO:0016020">
    <property type="term" value="C:membrane"/>
    <property type="evidence" value="ECO:0007669"/>
    <property type="project" value="UniProtKB-SubCell"/>
</dbReference>
<name>A0A561VZ69_9ACTN</name>